<comment type="caution">
    <text evidence="1">The sequence shown here is derived from an EMBL/GenBank/DDBJ whole genome shotgun (WGS) entry which is preliminary data.</text>
</comment>
<evidence type="ECO:0000313" key="1">
    <source>
        <dbReference type="EMBL" id="PKD27900.1"/>
    </source>
</evidence>
<accession>A0A2N0ULP2</accession>
<organism evidence="1 2">
    <name type="scientific">Ruminococcus bromii</name>
    <dbReference type="NCBI Taxonomy" id="40518"/>
    <lineage>
        <taxon>Bacteria</taxon>
        <taxon>Bacillati</taxon>
        <taxon>Bacillota</taxon>
        <taxon>Clostridia</taxon>
        <taxon>Eubacteriales</taxon>
        <taxon>Oscillospiraceae</taxon>
        <taxon>Ruminococcus</taxon>
    </lineage>
</organism>
<name>A0A2N0ULP2_9FIRM</name>
<sequence length="120" mass="13407">MGIGGEDYPNGTTYICNFNGKFSTPKKIDEYTYSMKLTSMVVENNEGDTYYDNGVKYVYSKPNGMDNASDFKIYFPGIKISDLPKQVVAWCPIGTSEAETLPYYVIYNEVGQSAFIGIVN</sequence>
<dbReference type="Proteomes" id="UP000233425">
    <property type="component" value="Unassembled WGS sequence"/>
</dbReference>
<gene>
    <name evidence="1" type="ORF">RBATCC27255_01387</name>
</gene>
<proteinExistence type="predicted"/>
<reference evidence="1" key="1">
    <citation type="journal article" date="2018" name="Environ. Microbiol.">
        <title>Sporulation capability and amylosome conservation among diverse human colonic and rumen isolates of the keystone starch-degrader Ruminococcus bromii.</title>
        <authorList>
            <person name="Mukhopadhya I."/>
            <person name="Morais S."/>
            <person name="Laverde-Gomez J."/>
            <person name="Sheridan P.O."/>
            <person name="Walker A.W."/>
            <person name="Kelly W."/>
            <person name="Klieve A.V."/>
            <person name="Ouwerkerk D."/>
            <person name="Duncan S.H."/>
            <person name="Louis P."/>
            <person name="Koropatkin N."/>
            <person name="Cockburn D."/>
            <person name="Kibler R."/>
            <person name="Cooper P.J."/>
            <person name="Sandoval C."/>
            <person name="Crost E."/>
            <person name="Juge N."/>
            <person name="Bayer E.A."/>
            <person name="Flint H.J."/>
        </authorList>
    </citation>
    <scope>NUCLEOTIDE SEQUENCE [LARGE SCALE GENOMIC DNA]</scope>
    <source>
        <strain evidence="1">ATCC 27255</strain>
    </source>
</reference>
<protein>
    <submittedName>
        <fullName evidence="1">Uncharacterized protein</fullName>
    </submittedName>
</protein>
<dbReference type="EMBL" id="NNSR01000067">
    <property type="protein sequence ID" value="PKD27900.1"/>
    <property type="molecule type" value="Genomic_DNA"/>
</dbReference>
<evidence type="ECO:0000313" key="2">
    <source>
        <dbReference type="Proteomes" id="UP000233425"/>
    </source>
</evidence>
<keyword evidence="2" id="KW-1185">Reference proteome</keyword>
<dbReference type="AlphaFoldDB" id="A0A2N0ULP2"/>